<organism evidence="1 2">
    <name type="scientific">Cetraspora pellucida</name>
    <dbReference type="NCBI Taxonomy" id="1433469"/>
    <lineage>
        <taxon>Eukaryota</taxon>
        <taxon>Fungi</taxon>
        <taxon>Fungi incertae sedis</taxon>
        <taxon>Mucoromycota</taxon>
        <taxon>Glomeromycotina</taxon>
        <taxon>Glomeromycetes</taxon>
        <taxon>Diversisporales</taxon>
        <taxon>Gigasporaceae</taxon>
        <taxon>Cetraspora</taxon>
    </lineage>
</organism>
<feature type="non-terminal residue" evidence="1">
    <location>
        <position position="66"/>
    </location>
</feature>
<evidence type="ECO:0000313" key="1">
    <source>
        <dbReference type="EMBL" id="CAG8675360.1"/>
    </source>
</evidence>
<protein>
    <submittedName>
        <fullName evidence="1">2041_t:CDS:1</fullName>
    </submittedName>
</protein>
<comment type="caution">
    <text evidence="1">The sequence shown here is derived from an EMBL/GenBank/DDBJ whole genome shotgun (WGS) entry which is preliminary data.</text>
</comment>
<sequence>METLKQRQKRLTRERQRSFKRRRTIGDTKTKVEEENTNMLETSLNNNSIGPVESEIFIITNNTNTQ</sequence>
<reference evidence="1" key="1">
    <citation type="submission" date="2021-06" db="EMBL/GenBank/DDBJ databases">
        <authorList>
            <person name="Kallberg Y."/>
            <person name="Tangrot J."/>
            <person name="Rosling A."/>
        </authorList>
    </citation>
    <scope>NUCLEOTIDE SEQUENCE</scope>
    <source>
        <strain evidence="1">28 12/20/2015</strain>
    </source>
</reference>
<gene>
    <name evidence="1" type="ORF">SPELUC_LOCUS9877</name>
</gene>
<evidence type="ECO:0000313" key="2">
    <source>
        <dbReference type="Proteomes" id="UP000789366"/>
    </source>
</evidence>
<name>A0ACA9NSS1_9GLOM</name>
<proteinExistence type="predicted"/>
<keyword evidence="2" id="KW-1185">Reference proteome</keyword>
<dbReference type="EMBL" id="CAJVPW010017196">
    <property type="protein sequence ID" value="CAG8675360.1"/>
    <property type="molecule type" value="Genomic_DNA"/>
</dbReference>
<accession>A0ACA9NSS1</accession>
<dbReference type="Proteomes" id="UP000789366">
    <property type="component" value="Unassembled WGS sequence"/>
</dbReference>